<keyword evidence="2" id="KW-1185">Reference proteome</keyword>
<evidence type="ECO:0000313" key="1">
    <source>
        <dbReference type="EMBL" id="KGJ08412.1"/>
    </source>
</evidence>
<evidence type="ECO:0000313" key="2">
    <source>
        <dbReference type="Proteomes" id="UP000029917"/>
    </source>
</evidence>
<sequence length="117" mass="12246">MSLAAAGAASAAAAAPRLTLIMVDRPGCSYCRAWKQDILPGYASHPVGRTLPLRIVPIDGPWPDGIALDRAPLISPTFLLLDGGIEVARIEGYPGRDHFWTGVALLLDRSGSGARAG</sequence>
<dbReference type="EMBL" id="JRKS01000010">
    <property type="protein sequence ID" value="KGJ08412.1"/>
    <property type="molecule type" value="Genomic_DNA"/>
</dbReference>
<proteinExistence type="predicted"/>
<dbReference type="AlphaFoldDB" id="A0A099FEA9"/>
<reference evidence="1 2" key="2">
    <citation type="submission" date="2014-10" db="EMBL/GenBank/DDBJ databases">
        <title>Paracoccus sanguinis sp. nov., isolated from clinical specimens of New York State patients.</title>
        <authorList>
            <person name="Mingle L.A."/>
            <person name="Cole J.A."/>
            <person name="Lapierre P."/>
            <person name="Musser K.A."/>
        </authorList>
    </citation>
    <scope>NUCLEOTIDE SEQUENCE [LARGE SCALE GENOMIC DNA]</scope>
    <source>
        <strain evidence="1 2">HAMBI 3106</strain>
    </source>
</reference>
<dbReference type="OrthoDB" id="7362982at2"/>
<dbReference type="STRING" id="690417.IC63_05230"/>
<name>A0A099FEA9_9RHOB</name>
<reference evidence="1 2" key="1">
    <citation type="submission" date="2014-09" db="EMBL/GenBank/DDBJ databases">
        <authorList>
            <person name="McGinnis J.M."/>
            <person name="Wolfgang W.J."/>
        </authorList>
    </citation>
    <scope>NUCLEOTIDE SEQUENCE [LARGE SCALE GENOMIC DNA]</scope>
    <source>
        <strain evidence="1 2">HAMBI 3106</strain>
    </source>
</reference>
<dbReference type="Proteomes" id="UP000029917">
    <property type="component" value="Unassembled WGS sequence"/>
</dbReference>
<protein>
    <submittedName>
        <fullName evidence="1">SoxS protein</fullName>
    </submittedName>
</protein>
<comment type="caution">
    <text evidence="1">The sequence shown here is derived from an EMBL/GenBank/DDBJ whole genome shotgun (WGS) entry which is preliminary data.</text>
</comment>
<gene>
    <name evidence="1" type="ORF">IC63_05230</name>
</gene>
<dbReference type="Gene3D" id="3.40.30.10">
    <property type="entry name" value="Glutaredoxin"/>
    <property type="match status" value="1"/>
</dbReference>
<dbReference type="SUPFAM" id="SSF52833">
    <property type="entry name" value="Thioredoxin-like"/>
    <property type="match status" value="1"/>
</dbReference>
<accession>A0A099FEA9</accession>
<dbReference type="InterPro" id="IPR036249">
    <property type="entry name" value="Thioredoxin-like_sf"/>
</dbReference>
<organism evidence="1 2">
    <name type="scientific">Paracoccus sphaerophysae</name>
    <dbReference type="NCBI Taxonomy" id="690417"/>
    <lineage>
        <taxon>Bacteria</taxon>
        <taxon>Pseudomonadati</taxon>
        <taxon>Pseudomonadota</taxon>
        <taxon>Alphaproteobacteria</taxon>
        <taxon>Rhodobacterales</taxon>
        <taxon>Paracoccaceae</taxon>
        <taxon>Paracoccus</taxon>
    </lineage>
</organism>